<evidence type="ECO:0000256" key="1">
    <source>
        <dbReference type="ARBA" id="ARBA00004123"/>
    </source>
</evidence>
<evidence type="ECO:0000256" key="3">
    <source>
        <dbReference type="ARBA" id="ARBA00022771"/>
    </source>
</evidence>
<dbReference type="SUPFAM" id="SSF53098">
    <property type="entry name" value="Ribonuclease H-like"/>
    <property type="match status" value="1"/>
</dbReference>
<dbReference type="Pfam" id="PF05699">
    <property type="entry name" value="Dimer_Tnp_hAT"/>
    <property type="match status" value="1"/>
</dbReference>
<dbReference type="OrthoDB" id="1607513at2759"/>
<dbReference type="PANTHER" id="PTHR46481:SF10">
    <property type="entry name" value="ZINC FINGER BED DOMAIN-CONTAINING PROTEIN 39"/>
    <property type="match status" value="1"/>
</dbReference>
<feature type="domain" description="HAT C-terminal dimerisation" evidence="7">
    <location>
        <begin position="602"/>
        <end position="653"/>
    </location>
</feature>
<dbReference type="GO" id="GO:0008270">
    <property type="term" value="F:zinc ion binding"/>
    <property type="evidence" value="ECO:0007669"/>
    <property type="project" value="UniProtKB-KW"/>
</dbReference>
<keyword evidence="3" id="KW-0863">Zinc-finger</keyword>
<evidence type="ECO:0000313" key="10">
    <source>
        <dbReference type="Proteomes" id="UP000663829"/>
    </source>
</evidence>
<evidence type="ECO:0000256" key="5">
    <source>
        <dbReference type="ARBA" id="ARBA00023242"/>
    </source>
</evidence>
<dbReference type="InterPro" id="IPR052035">
    <property type="entry name" value="ZnF_BED_domain_contain"/>
</dbReference>
<keyword evidence="5" id="KW-0539">Nucleus</keyword>
<dbReference type="InterPro" id="IPR008906">
    <property type="entry name" value="HATC_C_dom"/>
</dbReference>
<accession>A0A815GD79</accession>
<protein>
    <recommendedName>
        <fullName evidence="7">HAT C-terminal dimerisation domain-containing protein</fullName>
    </recommendedName>
</protein>
<evidence type="ECO:0000256" key="2">
    <source>
        <dbReference type="ARBA" id="ARBA00022723"/>
    </source>
</evidence>
<gene>
    <name evidence="8" type="ORF">GPM918_LOCUS30254</name>
    <name evidence="9" type="ORF">SRO942_LOCUS30865</name>
</gene>
<organism evidence="8 10">
    <name type="scientific">Didymodactylos carnosus</name>
    <dbReference type="NCBI Taxonomy" id="1234261"/>
    <lineage>
        <taxon>Eukaryota</taxon>
        <taxon>Metazoa</taxon>
        <taxon>Spiralia</taxon>
        <taxon>Gnathifera</taxon>
        <taxon>Rotifera</taxon>
        <taxon>Eurotatoria</taxon>
        <taxon>Bdelloidea</taxon>
        <taxon>Philodinida</taxon>
        <taxon>Philodinidae</taxon>
        <taxon>Didymodactylos</taxon>
    </lineage>
</organism>
<dbReference type="EMBL" id="CAJNOQ010014225">
    <property type="protein sequence ID" value="CAF1337304.1"/>
    <property type="molecule type" value="Genomic_DNA"/>
</dbReference>
<reference evidence="8" key="1">
    <citation type="submission" date="2021-02" db="EMBL/GenBank/DDBJ databases">
        <authorList>
            <person name="Nowell W R."/>
        </authorList>
    </citation>
    <scope>NUCLEOTIDE SEQUENCE</scope>
</reference>
<keyword evidence="4" id="KW-0862">Zinc</keyword>
<feature type="compositionally biased region" description="Low complexity" evidence="6">
    <location>
        <begin position="536"/>
        <end position="549"/>
    </location>
</feature>
<comment type="subcellular location">
    <subcellularLocation>
        <location evidence="1">Nucleus</location>
    </subcellularLocation>
</comment>
<sequence length="660" mass="74592">MGASTWHCPHSSISSTSVLQTVQNKSTKKGNPKSCVEKLFVNYKEHADGKTSSECLVCKHLVTHKIGVTSNYTRHMQRHHLKMYTEWIDSLKNNDNKDVIVTQPKIKHAFNNNKTTKYGSQHPRQIELNNMIINDLIIDLGLPLSIVERPAFLRAMSKVDSKFHVQSRRSICRESIPALYDKMIRELKTICTTAEFISLTLDIWIDRRMRPFYAVTGHSIIDCVFKSYVLSFLPLTGSHTDKALLNEFEKIISSDYNIENKLVRLVTDNAANNVKAFKSLIVPGFEHYFEGDEDDDDDDDRIDDDDSETDENNLNGNTKNIFNTLANDNSVNLLRIPCFSHTLQLVVADGLKESSCARSSLAKVTKIAKYSHQSTKFAENLEANKYSIPVACKTRWNSQYNTVMKIIEIPVSVLNEYLKHCNKEELRLTSRDIAILREFHSLFALFAEAIVRAQAQNSPSISLVAPSLLGIFFDLENELKNCCIYTSSLCKVLITSLKARFGAQLDSQSELSDPVKESLCQLIKKLVTDAAFQLNSSKDSSSSSNYYNAADDDKGESSDIVLGEKRKTLFGYCSSQNKIKKTRIDIQNSVQDEIVSFQKKIVYAILSKLAQKLLCVPATSAPVERVFSQSGFLFRSHRCKMTKSTLSKLTLLKCNFELLK</sequence>
<dbReference type="AlphaFoldDB" id="A0A815GD79"/>
<dbReference type="Proteomes" id="UP000681722">
    <property type="component" value="Unassembled WGS sequence"/>
</dbReference>
<evidence type="ECO:0000313" key="8">
    <source>
        <dbReference type="EMBL" id="CAF1337304.1"/>
    </source>
</evidence>
<keyword evidence="2" id="KW-0479">Metal-binding</keyword>
<dbReference type="GO" id="GO:0005634">
    <property type="term" value="C:nucleus"/>
    <property type="evidence" value="ECO:0007669"/>
    <property type="project" value="UniProtKB-SubCell"/>
</dbReference>
<feature type="compositionally biased region" description="Acidic residues" evidence="6">
    <location>
        <begin position="291"/>
        <end position="311"/>
    </location>
</feature>
<feature type="region of interest" description="Disordered" evidence="6">
    <location>
        <begin position="536"/>
        <end position="556"/>
    </location>
</feature>
<evidence type="ECO:0000313" key="9">
    <source>
        <dbReference type="EMBL" id="CAF4195816.1"/>
    </source>
</evidence>
<dbReference type="Proteomes" id="UP000663829">
    <property type="component" value="Unassembled WGS sequence"/>
</dbReference>
<dbReference type="PANTHER" id="PTHR46481">
    <property type="entry name" value="ZINC FINGER BED DOMAIN-CONTAINING PROTEIN 4"/>
    <property type="match status" value="1"/>
</dbReference>
<dbReference type="GO" id="GO:0046983">
    <property type="term" value="F:protein dimerization activity"/>
    <property type="evidence" value="ECO:0007669"/>
    <property type="project" value="InterPro"/>
</dbReference>
<dbReference type="InterPro" id="IPR012337">
    <property type="entry name" value="RNaseH-like_sf"/>
</dbReference>
<evidence type="ECO:0000259" key="7">
    <source>
        <dbReference type="Pfam" id="PF05699"/>
    </source>
</evidence>
<dbReference type="EMBL" id="CAJOBC010056794">
    <property type="protein sequence ID" value="CAF4195816.1"/>
    <property type="molecule type" value="Genomic_DNA"/>
</dbReference>
<keyword evidence="10" id="KW-1185">Reference proteome</keyword>
<feature type="region of interest" description="Disordered" evidence="6">
    <location>
        <begin position="289"/>
        <end position="315"/>
    </location>
</feature>
<evidence type="ECO:0000256" key="6">
    <source>
        <dbReference type="SAM" id="MobiDB-lite"/>
    </source>
</evidence>
<evidence type="ECO:0000256" key="4">
    <source>
        <dbReference type="ARBA" id="ARBA00022833"/>
    </source>
</evidence>
<name>A0A815GD79_9BILA</name>
<proteinExistence type="predicted"/>
<comment type="caution">
    <text evidence="8">The sequence shown here is derived from an EMBL/GenBank/DDBJ whole genome shotgun (WGS) entry which is preliminary data.</text>
</comment>